<name>A0A7J0ECD1_9ERIC</name>
<evidence type="ECO:0000313" key="4">
    <source>
        <dbReference type="Proteomes" id="UP000585474"/>
    </source>
</evidence>
<evidence type="ECO:0000256" key="1">
    <source>
        <dbReference type="SAM" id="MobiDB-lite"/>
    </source>
</evidence>
<evidence type="ECO:0000259" key="2">
    <source>
        <dbReference type="Pfam" id="PF14111"/>
    </source>
</evidence>
<feature type="compositionally biased region" description="Polar residues" evidence="1">
    <location>
        <begin position="1"/>
        <end position="24"/>
    </location>
</feature>
<gene>
    <name evidence="3" type="ORF">Acr_03g0009050</name>
</gene>
<evidence type="ECO:0000313" key="3">
    <source>
        <dbReference type="EMBL" id="GFY84131.1"/>
    </source>
</evidence>
<dbReference type="Proteomes" id="UP000585474">
    <property type="component" value="Unassembled WGS sequence"/>
</dbReference>
<dbReference type="PANTHER" id="PTHR31286">
    <property type="entry name" value="GLYCINE-RICH CELL WALL STRUCTURAL PROTEIN 1.8-LIKE"/>
    <property type="match status" value="1"/>
</dbReference>
<accession>A0A7J0ECD1</accession>
<comment type="caution">
    <text evidence="3">The sequence shown here is derived from an EMBL/GenBank/DDBJ whole genome shotgun (WGS) entry which is preliminary data.</text>
</comment>
<dbReference type="EMBL" id="BJWL01000003">
    <property type="protein sequence ID" value="GFY84131.1"/>
    <property type="molecule type" value="Genomic_DNA"/>
</dbReference>
<dbReference type="InterPro" id="IPR025558">
    <property type="entry name" value="DUF4283"/>
</dbReference>
<reference evidence="3 4" key="1">
    <citation type="submission" date="2019-07" db="EMBL/GenBank/DDBJ databases">
        <title>De Novo Assembly of kiwifruit Actinidia rufa.</title>
        <authorList>
            <person name="Sugita-Konishi S."/>
            <person name="Sato K."/>
            <person name="Mori E."/>
            <person name="Abe Y."/>
            <person name="Kisaki G."/>
            <person name="Hamano K."/>
            <person name="Suezawa K."/>
            <person name="Otani M."/>
            <person name="Fukuda T."/>
            <person name="Manabe T."/>
            <person name="Gomi K."/>
            <person name="Tabuchi M."/>
            <person name="Akimitsu K."/>
            <person name="Kataoka I."/>
        </authorList>
    </citation>
    <scope>NUCLEOTIDE SEQUENCE [LARGE SCALE GENOMIC DNA]</scope>
    <source>
        <strain evidence="4">cv. Fuchu</strain>
    </source>
</reference>
<dbReference type="PANTHER" id="PTHR31286:SF99">
    <property type="entry name" value="DUF4283 DOMAIN-CONTAINING PROTEIN"/>
    <property type="match status" value="1"/>
</dbReference>
<proteinExistence type="predicted"/>
<feature type="region of interest" description="Disordered" evidence="1">
    <location>
        <begin position="1"/>
        <end position="56"/>
    </location>
</feature>
<sequence>MESEPSNGVTNPPEESSDLLSPNKKNSEDIITEGTWYTGSGSDDDDDDSSENNTNPITVLCDGPIPTIAFSKAEIKSLRAPWRKVLIVKLLGRRVCYKVLNQIMEPSWILKSKFQVLAWHRDYYVIRFLCKEDFEHVLLDGPWFFHGNLISLPLRGSVRVRRCG</sequence>
<dbReference type="Pfam" id="PF14111">
    <property type="entry name" value="DUF4283"/>
    <property type="match status" value="1"/>
</dbReference>
<dbReference type="InterPro" id="IPR040256">
    <property type="entry name" value="At4g02000-like"/>
</dbReference>
<dbReference type="OrthoDB" id="1720039at2759"/>
<keyword evidence="4" id="KW-1185">Reference proteome</keyword>
<dbReference type="AlphaFoldDB" id="A0A7J0ECD1"/>
<protein>
    <recommendedName>
        <fullName evidence="2">DUF4283 domain-containing protein</fullName>
    </recommendedName>
</protein>
<feature type="domain" description="DUF4283" evidence="2">
    <location>
        <begin position="82"/>
        <end position="150"/>
    </location>
</feature>
<organism evidence="3 4">
    <name type="scientific">Actinidia rufa</name>
    <dbReference type="NCBI Taxonomy" id="165716"/>
    <lineage>
        <taxon>Eukaryota</taxon>
        <taxon>Viridiplantae</taxon>
        <taxon>Streptophyta</taxon>
        <taxon>Embryophyta</taxon>
        <taxon>Tracheophyta</taxon>
        <taxon>Spermatophyta</taxon>
        <taxon>Magnoliopsida</taxon>
        <taxon>eudicotyledons</taxon>
        <taxon>Gunneridae</taxon>
        <taxon>Pentapetalae</taxon>
        <taxon>asterids</taxon>
        <taxon>Ericales</taxon>
        <taxon>Actinidiaceae</taxon>
        <taxon>Actinidia</taxon>
    </lineage>
</organism>